<keyword evidence="1" id="KW-1133">Transmembrane helix</keyword>
<reference evidence="2 3" key="1">
    <citation type="submission" date="2014-02" db="EMBL/GenBank/DDBJ databases">
        <authorList>
            <person name="Sears C."/>
            <person name="Carroll K."/>
            <person name="Sack B.R."/>
            <person name="Qadri F."/>
            <person name="Myers L.L."/>
            <person name="Chung G.-T."/>
            <person name="Escheverria P."/>
            <person name="Fraser C.M."/>
            <person name="Sadzewicz L."/>
            <person name="Shefchek K.A."/>
            <person name="Tallon L."/>
            <person name="Das S.P."/>
            <person name="Daugherty S."/>
            <person name="Mongodin E.F."/>
        </authorList>
    </citation>
    <scope>NUCLEOTIDE SEQUENCE [LARGE SCALE GENOMIC DNA]</scope>
    <source>
        <strain evidence="3">3998T(B)3</strain>
    </source>
</reference>
<protein>
    <submittedName>
        <fullName evidence="2">Uncharacterized protein</fullName>
    </submittedName>
</protein>
<dbReference type="AlphaFoldDB" id="A0A015V4H0"/>
<organism evidence="2 3">
    <name type="scientific">Bacteroides fragilis str. 3998T(B)3</name>
    <dbReference type="NCBI Taxonomy" id="1339316"/>
    <lineage>
        <taxon>Bacteria</taxon>
        <taxon>Pseudomonadati</taxon>
        <taxon>Bacteroidota</taxon>
        <taxon>Bacteroidia</taxon>
        <taxon>Bacteroidales</taxon>
        <taxon>Bacteroidaceae</taxon>
        <taxon>Bacteroides</taxon>
    </lineage>
</organism>
<feature type="transmembrane region" description="Helical" evidence="1">
    <location>
        <begin position="20"/>
        <end position="39"/>
    </location>
</feature>
<dbReference type="EMBL" id="JGDB01000186">
    <property type="protein sequence ID" value="EXY90266.1"/>
    <property type="molecule type" value="Genomic_DNA"/>
</dbReference>
<evidence type="ECO:0000313" key="2">
    <source>
        <dbReference type="EMBL" id="EXY90266.1"/>
    </source>
</evidence>
<proteinExistence type="predicted"/>
<comment type="caution">
    <text evidence="2">The sequence shown here is derived from an EMBL/GenBank/DDBJ whole genome shotgun (WGS) entry which is preliminary data.</text>
</comment>
<evidence type="ECO:0000313" key="3">
    <source>
        <dbReference type="Proteomes" id="UP000020773"/>
    </source>
</evidence>
<accession>A0A015V4H0</accession>
<dbReference type="Proteomes" id="UP000020773">
    <property type="component" value="Unassembled WGS sequence"/>
</dbReference>
<evidence type="ECO:0000256" key="1">
    <source>
        <dbReference type="SAM" id="Phobius"/>
    </source>
</evidence>
<sequence>MNYIKMISLSIKRESIKSPFYAILIKSFAKVGIFFRISLYEVK</sequence>
<keyword evidence="1" id="KW-0472">Membrane</keyword>
<keyword evidence="1" id="KW-0812">Transmembrane</keyword>
<name>A0A015V4H0_BACFG</name>
<gene>
    <name evidence="2" type="ORF">M125_3061</name>
</gene>